<name>A0AAW2WZQ8_9LAMI</name>
<proteinExistence type="inferred from homology"/>
<evidence type="ECO:0000256" key="5">
    <source>
        <dbReference type="SAM" id="MobiDB-lite"/>
    </source>
</evidence>
<dbReference type="GO" id="GO:0005739">
    <property type="term" value="C:mitochondrion"/>
    <property type="evidence" value="ECO:0007669"/>
    <property type="project" value="TreeGrafter"/>
</dbReference>
<dbReference type="Gene3D" id="3.40.1490.10">
    <property type="entry name" value="Bit1"/>
    <property type="match status" value="1"/>
</dbReference>
<dbReference type="GO" id="GO:0005829">
    <property type="term" value="C:cytosol"/>
    <property type="evidence" value="ECO:0007669"/>
    <property type="project" value="TreeGrafter"/>
</dbReference>
<evidence type="ECO:0000256" key="2">
    <source>
        <dbReference type="ARBA" id="ARBA00022801"/>
    </source>
</evidence>
<dbReference type="CDD" id="cd02430">
    <property type="entry name" value="PTH2"/>
    <property type="match status" value="1"/>
</dbReference>
<dbReference type="EC" id="3.1.1.29" evidence="1"/>
<reference evidence="6" key="1">
    <citation type="submission" date="2020-06" db="EMBL/GenBank/DDBJ databases">
        <authorList>
            <person name="Li T."/>
            <person name="Hu X."/>
            <person name="Zhang T."/>
            <person name="Song X."/>
            <person name="Zhang H."/>
            <person name="Dai N."/>
            <person name="Sheng W."/>
            <person name="Hou X."/>
            <person name="Wei L."/>
        </authorList>
    </citation>
    <scope>NUCLEOTIDE SEQUENCE</scope>
    <source>
        <strain evidence="6">KEN1</strain>
        <tissue evidence="6">Leaf</tissue>
    </source>
</reference>
<evidence type="ECO:0000256" key="3">
    <source>
        <dbReference type="ARBA" id="ARBA00038050"/>
    </source>
</evidence>
<dbReference type="SUPFAM" id="SSF102462">
    <property type="entry name" value="Peptidyl-tRNA hydrolase II"/>
    <property type="match status" value="1"/>
</dbReference>
<dbReference type="EMBL" id="JACGWN010000006">
    <property type="protein sequence ID" value="KAL0447439.1"/>
    <property type="molecule type" value="Genomic_DNA"/>
</dbReference>
<sequence length="579" mass="62916">MLQPQISRPPQISVPPMSYPPQPQVVRPPAVAPHREGFLRGLECRCLLRHSSGPVYSHQVGLRLHLSLDRGPLWHRPSDDEGPTTAWAAKTGNAWRSSTWPAATKTGHATSTTRWTSSDVWSTKAWNATSAAAESAVIGKVISLGESVSVSDVMRMPLLLSSLLTVLVSLHLLPEGEIEASLMSLNSLLSVIYEGYENSETNTRILLVLKSLNKSCSRGFSVQLIDCVLEDLSQESYCGFEPAMLPLPPSPSSYLQNYQIQEQTMGSYRNPSSTSKKVQKQEREWLGVSFKPENFIPGLIIGFIFGFFLDLSKPAKTSGGKKVGGSLLGRNHQQPRLMSTNGDEELKMVLVVRQDLKMGSGKIASQCAHAATGIYSELVYSQRSLLRQWELCGQPKIVVICKNQQEMNKLKDAAESIGLPTFTVADAGRTQVSAGSKTVLAIGPGTTTLLPLIPLQNPRFTTYVSAAQCSTKTRKEILRFLSHRSAIMASRYRAISRPAISLLKTTIAKPSSRPAFSVQSTHSSSTLFSRPLPQMVALQSLLPLHSAVSSARLTSCLGADTTGCRSLSQGMLCSANPGV</sequence>
<evidence type="ECO:0000256" key="1">
    <source>
        <dbReference type="ARBA" id="ARBA00013260"/>
    </source>
</evidence>
<comment type="similarity">
    <text evidence="3">Belongs to the PTH2 family.</text>
</comment>
<dbReference type="NCBIfam" id="TIGR00283">
    <property type="entry name" value="arch_pth2"/>
    <property type="match status" value="1"/>
</dbReference>
<dbReference type="Pfam" id="PF01981">
    <property type="entry name" value="PTH2"/>
    <property type="match status" value="1"/>
</dbReference>
<feature type="compositionally biased region" description="Polar residues" evidence="5">
    <location>
        <begin position="1"/>
        <end position="10"/>
    </location>
</feature>
<evidence type="ECO:0000256" key="4">
    <source>
        <dbReference type="ARBA" id="ARBA00048707"/>
    </source>
</evidence>
<dbReference type="InterPro" id="IPR002833">
    <property type="entry name" value="PTH2"/>
</dbReference>
<feature type="region of interest" description="Disordered" evidence="5">
    <location>
        <begin position="1"/>
        <end position="28"/>
    </location>
</feature>
<dbReference type="FunFam" id="3.40.1490.10:FF:000002">
    <property type="entry name" value="Peptidyl-tRNA hydrolase 2, mitochondrial"/>
    <property type="match status" value="1"/>
</dbReference>
<dbReference type="PANTHER" id="PTHR12649:SF11">
    <property type="entry name" value="PEPTIDYL-TRNA HYDROLASE 2, MITOCHONDRIAL"/>
    <property type="match status" value="1"/>
</dbReference>
<comment type="caution">
    <text evidence="6">The sequence shown here is derived from an EMBL/GenBank/DDBJ whole genome shotgun (WGS) entry which is preliminary data.</text>
</comment>
<protein>
    <recommendedName>
        <fullName evidence="1">peptidyl-tRNA hydrolase</fullName>
        <ecNumber evidence="1">3.1.1.29</ecNumber>
    </recommendedName>
</protein>
<reference evidence="6" key="2">
    <citation type="journal article" date="2024" name="Plant">
        <title>Genomic evolution and insights into agronomic trait innovations of Sesamum species.</title>
        <authorList>
            <person name="Miao H."/>
            <person name="Wang L."/>
            <person name="Qu L."/>
            <person name="Liu H."/>
            <person name="Sun Y."/>
            <person name="Le M."/>
            <person name="Wang Q."/>
            <person name="Wei S."/>
            <person name="Zheng Y."/>
            <person name="Lin W."/>
            <person name="Duan Y."/>
            <person name="Cao H."/>
            <person name="Xiong S."/>
            <person name="Wang X."/>
            <person name="Wei L."/>
            <person name="Li C."/>
            <person name="Ma Q."/>
            <person name="Ju M."/>
            <person name="Zhao R."/>
            <person name="Li G."/>
            <person name="Mu C."/>
            <person name="Tian Q."/>
            <person name="Mei H."/>
            <person name="Zhang T."/>
            <person name="Gao T."/>
            <person name="Zhang H."/>
        </authorList>
    </citation>
    <scope>NUCLEOTIDE SEQUENCE</scope>
    <source>
        <strain evidence="6">KEN1</strain>
    </source>
</reference>
<dbReference type="PANTHER" id="PTHR12649">
    <property type="entry name" value="PEPTIDYL-TRNA HYDROLASE 2"/>
    <property type="match status" value="1"/>
</dbReference>
<dbReference type="GO" id="GO:0004045">
    <property type="term" value="F:peptidyl-tRNA hydrolase activity"/>
    <property type="evidence" value="ECO:0007669"/>
    <property type="project" value="UniProtKB-EC"/>
</dbReference>
<accession>A0AAW2WZQ8</accession>
<evidence type="ECO:0000313" key="6">
    <source>
        <dbReference type="EMBL" id="KAL0447439.1"/>
    </source>
</evidence>
<comment type="catalytic activity">
    <reaction evidence="4">
        <text>an N-acyl-L-alpha-aminoacyl-tRNA + H2O = an N-acyl-L-amino acid + a tRNA + H(+)</text>
        <dbReference type="Rhea" id="RHEA:54448"/>
        <dbReference type="Rhea" id="RHEA-COMP:10123"/>
        <dbReference type="Rhea" id="RHEA-COMP:13883"/>
        <dbReference type="ChEBI" id="CHEBI:15377"/>
        <dbReference type="ChEBI" id="CHEBI:15378"/>
        <dbReference type="ChEBI" id="CHEBI:59874"/>
        <dbReference type="ChEBI" id="CHEBI:78442"/>
        <dbReference type="ChEBI" id="CHEBI:138191"/>
        <dbReference type="EC" id="3.1.1.29"/>
    </reaction>
</comment>
<keyword evidence="2 6" id="KW-0378">Hydrolase</keyword>
<dbReference type="AlphaFoldDB" id="A0AAW2WZQ8"/>
<dbReference type="InterPro" id="IPR023476">
    <property type="entry name" value="Pep_tRNA_hydro_II_dom_sf"/>
</dbReference>
<gene>
    <name evidence="6" type="ORF">Slati_1871800</name>
</gene>
<organism evidence="6">
    <name type="scientific">Sesamum latifolium</name>
    <dbReference type="NCBI Taxonomy" id="2727402"/>
    <lineage>
        <taxon>Eukaryota</taxon>
        <taxon>Viridiplantae</taxon>
        <taxon>Streptophyta</taxon>
        <taxon>Embryophyta</taxon>
        <taxon>Tracheophyta</taxon>
        <taxon>Spermatophyta</taxon>
        <taxon>Magnoliopsida</taxon>
        <taxon>eudicotyledons</taxon>
        <taxon>Gunneridae</taxon>
        <taxon>Pentapetalae</taxon>
        <taxon>asterids</taxon>
        <taxon>lamiids</taxon>
        <taxon>Lamiales</taxon>
        <taxon>Pedaliaceae</taxon>
        <taxon>Sesamum</taxon>
    </lineage>
</organism>